<evidence type="ECO:0000259" key="5">
    <source>
        <dbReference type="Pfam" id="PF13439"/>
    </source>
</evidence>
<dbReference type="Pfam" id="PF00534">
    <property type="entry name" value="Glycos_transf_1"/>
    <property type="match status" value="1"/>
</dbReference>
<comment type="caution">
    <text evidence="7">The sequence shown here is derived from an EMBL/GenBank/DDBJ whole genome shotgun (WGS) entry which is preliminary data.</text>
</comment>
<feature type="domain" description="Glycosyl transferase family 1" evidence="4">
    <location>
        <begin position="644"/>
        <end position="791"/>
    </location>
</feature>
<accession>A0A6L5XP91</accession>
<dbReference type="PANTHER" id="PTHR12526:SF640">
    <property type="entry name" value="COLANIC ACID BIOSYNTHESIS GLYCOSYLTRANSFERASE WCAL-RELATED"/>
    <property type="match status" value="1"/>
</dbReference>
<dbReference type="InterPro" id="IPR055259">
    <property type="entry name" value="YkvP/CgeB_Glyco_trans-like"/>
</dbReference>
<evidence type="ECO:0000256" key="3">
    <source>
        <dbReference type="ARBA" id="ARBA00022679"/>
    </source>
</evidence>
<dbReference type="Pfam" id="PF13439">
    <property type="entry name" value="Glyco_transf_4"/>
    <property type="match status" value="1"/>
</dbReference>
<evidence type="ECO:0000256" key="2">
    <source>
        <dbReference type="ARBA" id="ARBA00022676"/>
    </source>
</evidence>
<sequence length="820" mass="90736">MAENTLFKKLRKAFSFREDNHARLGLFLRRGHLPARLANFAFNAACKAARDVRRVTRRQERAPARTGVCAFIAELSIPQCRHYRVSERAAQLRHLGWTVRLCPWETLEAAMQALQLASFVLFYRTPMVGHMPALYAEARRLGIPILYDIDDLIFDREGLAAYMTRLNLSAERAAAMLEKADSYRRAMEEADMLLASTPALARHATAVGRPCFVAHNSVADDLAHLARTLPAKKADGEVVRIFYGSGSDTHDADFALIADALAEAMAKDTRLHLHIHGHLELPETLSAFCGRIHRAPFLDGNLYYRVIADYDIALMPLARDTFNEAKSNIKYQEASLFGIPSIASPTAEFLDAITDGVDGFLASGAEDWRDRILLLASDPGLRTDMAKRAQQNVLKRYANTVIADTELRPVLPQMAPVDGQRLLLVSTSFGKGCTDGGAMVVTDTAQALTHQGFEVFVFSLARTDAAPHGAVVRHDWRGIKIMAANLRPGGLNQENPETDQLFRQVLEAVQPDLVHFHSIEGLGPGLPQECIRSGIAYVITMHDAWWVCPRRFMLDPAGNYCAQSVVDPETCRSRCGLDEAAVWRRRTRMLEAVAVAGAVFTPSDFYNAFVRRNFPRNSAVLTNRNGIRPPEAPRTARAAGPLRLGYLGGKARWKGYYFLAEALRGLGRDDFELLLVDLDPLSGTSGMADPDDHALWRGLPVRILPFTEHAAADGLYAQMDVLLFPSLGDESFGLPVREAMARDIFVLSSDCGGPREALVDGENGLLFPKGDAESFRMQLRRILDDQARFKNYRTANAGDVRGIMSQSAELAVAYGKITRS</sequence>
<gene>
    <name evidence="7" type="ORF">FYJ44_14065</name>
</gene>
<keyword evidence="2" id="KW-0328">Glycosyltransferase</keyword>
<dbReference type="InterPro" id="IPR001296">
    <property type="entry name" value="Glyco_trans_1"/>
</dbReference>
<feature type="domain" description="Spore protein YkvP/CgeB glycosyl transferase-like" evidence="6">
    <location>
        <begin position="262"/>
        <end position="399"/>
    </location>
</feature>
<reference evidence="7 8" key="1">
    <citation type="submission" date="2019-09" db="EMBL/GenBank/DDBJ databases">
        <title>In-depth cultivation of the pig gut microbiome towards novel bacterial diversity and tailored functional studies.</title>
        <authorList>
            <person name="Wylensek D."/>
            <person name="Hitch T.C.A."/>
            <person name="Clavel T."/>
        </authorList>
    </citation>
    <scope>NUCLEOTIDE SEQUENCE [LARGE SCALE GENOMIC DNA]</scope>
    <source>
        <strain evidence="7 8">PG-178-WT-4</strain>
    </source>
</reference>
<dbReference type="Pfam" id="PF13524">
    <property type="entry name" value="Glyco_trans_1_2"/>
    <property type="match status" value="1"/>
</dbReference>
<dbReference type="Gene3D" id="3.40.50.2000">
    <property type="entry name" value="Glycogen Phosphorylase B"/>
    <property type="match status" value="3"/>
</dbReference>
<dbReference type="Proteomes" id="UP000477488">
    <property type="component" value="Unassembled WGS sequence"/>
</dbReference>
<dbReference type="AlphaFoldDB" id="A0A6L5XP91"/>
<evidence type="ECO:0000313" key="8">
    <source>
        <dbReference type="Proteomes" id="UP000477488"/>
    </source>
</evidence>
<name>A0A6L5XP91_9BACT</name>
<dbReference type="GO" id="GO:0016757">
    <property type="term" value="F:glycosyltransferase activity"/>
    <property type="evidence" value="ECO:0007669"/>
    <property type="project" value="UniProtKB-KW"/>
</dbReference>
<evidence type="ECO:0000259" key="6">
    <source>
        <dbReference type="Pfam" id="PF13524"/>
    </source>
</evidence>
<comment type="similarity">
    <text evidence="1">Belongs to the glycosyltransferase group 1 family. Glycosyltransferase 4 subfamily.</text>
</comment>
<evidence type="ECO:0000256" key="1">
    <source>
        <dbReference type="ARBA" id="ARBA00009481"/>
    </source>
</evidence>
<proteinExistence type="inferred from homology"/>
<dbReference type="EMBL" id="VUMH01000023">
    <property type="protein sequence ID" value="MSS29123.1"/>
    <property type="molecule type" value="Genomic_DNA"/>
</dbReference>
<keyword evidence="3 7" id="KW-0808">Transferase</keyword>
<keyword evidence="8" id="KW-1185">Reference proteome</keyword>
<dbReference type="InterPro" id="IPR028098">
    <property type="entry name" value="Glyco_trans_4-like_N"/>
</dbReference>
<evidence type="ECO:0000259" key="4">
    <source>
        <dbReference type="Pfam" id="PF00534"/>
    </source>
</evidence>
<dbReference type="RefSeq" id="WP_154513219.1">
    <property type="nucleotide sequence ID" value="NZ_VUMH01000023.1"/>
</dbReference>
<evidence type="ECO:0000313" key="7">
    <source>
        <dbReference type="EMBL" id="MSS29123.1"/>
    </source>
</evidence>
<organism evidence="7 8">
    <name type="scientific">Desulfovibrio porci</name>
    <dbReference type="NCBI Taxonomy" id="2605782"/>
    <lineage>
        <taxon>Bacteria</taxon>
        <taxon>Pseudomonadati</taxon>
        <taxon>Thermodesulfobacteriota</taxon>
        <taxon>Desulfovibrionia</taxon>
        <taxon>Desulfovibrionales</taxon>
        <taxon>Desulfovibrionaceae</taxon>
        <taxon>Desulfovibrio</taxon>
    </lineage>
</organism>
<protein>
    <submittedName>
        <fullName evidence="7">Glycosyltransferase</fullName>
    </submittedName>
</protein>
<feature type="domain" description="Glycosyltransferase subfamily 4-like N-terminal" evidence="5">
    <location>
        <begin position="435"/>
        <end position="615"/>
    </location>
</feature>
<dbReference type="SUPFAM" id="SSF53756">
    <property type="entry name" value="UDP-Glycosyltransferase/glycogen phosphorylase"/>
    <property type="match status" value="2"/>
</dbReference>
<dbReference type="PANTHER" id="PTHR12526">
    <property type="entry name" value="GLYCOSYLTRANSFERASE"/>
    <property type="match status" value="1"/>
</dbReference>